<keyword evidence="4" id="KW-1185">Reference proteome</keyword>
<dbReference type="PROSITE" id="PS00409">
    <property type="entry name" value="PROKAR_NTER_METHYL"/>
    <property type="match status" value="1"/>
</dbReference>
<sequence length="156" mass="17598">MKGQPNSIRNREAGLTLVELIVVVTILAILATAAVPVSRWQLKRQKEKELRADLWRMRDAIDHYKDAAERGAFQTKADSYNYPPDLQTLVDGVDVQLKKVKFLRAIPIDPMTGQADWSLRAMKDDPDSDSWSGENVFDVHSHSQGTALDGTKYSTW</sequence>
<dbReference type="KEGG" id="tsa:AciPR4_1406"/>
<dbReference type="InterPro" id="IPR000983">
    <property type="entry name" value="Bac_GSPG_pilin"/>
</dbReference>
<dbReference type="Gene3D" id="3.30.700.10">
    <property type="entry name" value="Glycoprotein, Type 4 Pilin"/>
    <property type="match status" value="1"/>
</dbReference>
<evidence type="ECO:0000256" key="1">
    <source>
        <dbReference type="ARBA" id="ARBA00022481"/>
    </source>
</evidence>
<gene>
    <name evidence="3" type="ordered locus">AciPR4_1406</name>
</gene>
<name>E8V0T8_TERSS</name>
<evidence type="ECO:0000313" key="4">
    <source>
        <dbReference type="Proteomes" id="UP000006844"/>
    </source>
</evidence>
<dbReference type="NCBIfam" id="TIGR02532">
    <property type="entry name" value="IV_pilin_GFxxxE"/>
    <property type="match status" value="1"/>
</dbReference>
<dbReference type="HOGENOM" id="CLU_091705_7_2_0"/>
<dbReference type="STRING" id="401053.AciPR4_1406"/>
<reference evidence="3 4" key="1">
    <citation type="journal article" date="2012" name="Stand. Genomic Sci.">
        <title>Complete genome sequence of Terriglobus saanensis type strain SP1PR4(T), an Acidobacteria from tundra soil.</title>
        <authorList>
            <person name="Rawat S.R."/>
            <person name="Mannisto M.K."/>
            <person name="Starovoytov V."/>
            <person name="Goodwin L."/>
            <person name="Nolan M."/>
            <person name="Hauser L."/>
            <person name="Land M."/>
            <person name="Davenport K.W."/>
            <person name="Woyke T."/>
            <person name="Haggblom M.M."/>
        </authorList>
    </citation>
    <scope>NUCLEOTIDE SEQUENCE</scope>
    <source>
        <strain evidence="4">ATCC BAA-1853 / DSM 23119 / SP1PR4</strain>
    </source>
</reference>
<dbReference type="Proteomes" id="UP000006844">
    <property type="component" value="Chromosome"/>
</dbReference>
<protein>
    <submittedName>
        <fullName evidence="3">Putative secretion protein</fullName>
    </submittedName>
</protein>
<dbReference type="Pfam" id="PF07963">
    <property type="entry name" value="N_methyl"/>
    <property type="match status" value="1"/>
</dbReference>
<keyword evidence="2" id="KW-0472">Membrane</keyword>
<evidence type="ECO:0000313" key="3">
    <source>
        <dbReference type="EMBL" id="ADV82229.1"/>
    </source>
</evidence>
<dbReference type="EMBL" id="CP002467">
    <property type="protein sequence ID" value="ADV82229.1"/>
    <property type="molecule type" value="Genomic_DNA"/>
</dbReference>
<dbReference type="AlphaFoldDB" id="E8V0T8"/>
<feature type="transmembrane region" description="Helical" evidence="2">
    <location>
        <begin position="20"/>
        <end position="38"/>
    </location>
</feature>
<keyword evidence="2" id="KW-1133">Transmembrane helix</keyword>
<dbReference type="InterPro" id="IPR045584">
    <property type="entry name" value="Pilin-like"/>
</dbReference>
<dbReference type="GO" id="GO:0015628">
    <property type="term" value="P:protein secretion by the type II secretion system"/>
    <property type="evidence" value="ECO:0007669"/>
    <property type="project" value="InterPro"/>
</dbReference>
<dbReference type="PRINTS" id="PR00813">
    <property type="entry name" value="BCTERIALGSPG"/>
</dbReference>
<dbReference type="eggNOG" id="COG2165">
    <property type="taxonomic scope" value="Bacteria"/>
</dbReference>
<accession>E8V0T8</accession>
<dbReference type="OrthoDB" id="9790526at2"/>
<organism evidence="3 4">
    <name type="scientific">Terriglobus saanensis (strain ATCC BAA-1853 / DSM 23119 / SP1PR4)</name>
    <dbReference type="NCBI Taxonomy" id="401053"/>
    <lineage>
        <taxon>Bacteria</taxon>
        <taxon>Pseudomonadati</taxon>
        <taxon>Acidobacteriota</taxon>
        <taxon>Terriglobia</taxon>
        <taxon>Terriglobales</taxon>
        <taxon>Acidobacteriaceae</taxon>
        <taxon>Terriglobus</taxon>
    </lineage>
</organism>
<dbReference type="GO" id="GO:0015627">
    <property type="term" value="C:type II protein secretion system complex"/>
    <property type="evidence" value="ECO:0007669"/>
    <property type="project" value="InterPro"/>
</dbReference>
<dbReference type="RefSeq" id="WP_013567962.1">
    <property type="nucleotide sequence ID" value="NC_014963.1"/>
</dbReference>
<proteinExistence type="predicted"/>
<keyword evidence="1" id="KW-0488">Methylation</keyword>
<evidence type="ECO:0000256" key="2">
    <source>
        <dbReference type="SAM" id="Phobius"/>
    </source>
</evidence>
<dbReference type="InterPro" id="IPR012902">
    <property type="entry name" value="N_methyl_site"/>
</dbReference>
<keyword evidence="2" id="KW-0812">Transmembrane</keyword>
<dbReference type="SUPFAM" id="SSF54523">
    <property type="entry name" value="Pili subunits"/>
    <property type="match status" value="1"/>
</dbReference>